<feature type="domain" description="J" evidence="7">
    <location>
        <begin position="9"/>
        <end position="70"/>
    </location>
</feature>
<name>A0A1S1QR27_9ACTN</name>
<evidence type="ECO:0000256" key="1">
    <source>
        <dbReference type="ARBA" id="ARBA00004370"/>
    </source>
</evidence>
<dbReference type="SUPFAM" id="SSF46565">
    <property type="entry name" value="Chaperone J-domain"/>
    <property type="match status" value="1"/>
</dbReference>
<evidence type="ECO:0000256" key="4">
    <source>
        <dbReference type="ARBA" id="ARBA00023136"/>
    </source>
</evidence>
<feature type="region of interest" description="Disordered" evidence="5">
    <location>
        <begin position="73"/>
        <end position="180"/>
    </location>
</feature>
<organism evidence="8 9">
    <name type="scientific">Parafrankia soli</name>
    <dbReference type="NCBI Taxonomy" id="2599596"/>
    <lineage>
        <taxon>Bacteria</taxon>
        <taxon>Bacillati</taxon>
        <taxon>Actinomycetota</taxon>
        <taxon>Actinomycetes</taxon>
        <taxon>Frankiales</taxon>
        <taxon>Frankiaceae</taxon>
        <taxon>Parafrankia</taxon>
    </lineage>
</organism>
<sequence>MLRALHGQNAYEMLNISASASDAEIKEAYRALARARHPDRTGGTDVAEMALINVAYEVLRDLRTDYDRHLAASRTGRHGTSERGHTAAEDRRADTGDADRTRGGHPAGGLWDVPSAPAEDFEETAAQARAGADSGTGPEQEPSLWDERQGHERQDPWQLWRTTAGTGPGGWTPGFRPHSGHGPGYPVPGYPQAGYGAPHRVWWGYGWPGPTMIPPVHSFLWLAIIVTLIFPPCGIVAINRSATVEPRRIQGDLAGARQAARSSLTWSLVGLLPLILLIFLGVLL</sequence>
<dbReference type="InterPro" id="IPR050817">
    <property type="entry name" value="DjlA_DnaK_co-chaperone"/>
</dbReference>
<dbReference type="AlphaFoldDB" id="A0A1S1QR27"/>
<evidence type="ECO:0000259" key="7">
    <source>
        <dbReference type="PROSITE" id="PS50076"/>
    </source>
</evidence>
<dbReference type="Proteomes" id="UP000179769">
    <property type="component" value="Unassembled WGS sequence"/>
</dbReference>
<dbReference type="SMART" id="SM00271">
    <property type="entry name" value="DnaJ"/>
    <property type="match status" value="1"/>
</dbReference>
<feature type="compositionally biased region" description="Basic and acidic residues" evidence="5">
    <location>
        <begin position="145"/>
        <end position="155"/>
    </location>
</feature>
<feature type="transmembrane region" description="Helical" evidence="6">
    <location>
        <begin position="219"/>
        <end position="242"/>
    </location>
</feature>
<dbReference type="Pfam" id="PF00226">
    <property type="entry name" value="DnaJ"/>
    <property type="match status" value="1"/>
</dbReference>
<evidence type="ECO:0000313" key="9">
    <source>
        <dbReference type="Proteomes" id="UP000179769"/>
    </source>
</evidence>
<dbReference type="Pfam" id="PF04505">
    <property type="entry name" value="CD225"/>
    <property type="match status" value="1"/>
</dbReference>
<comment type="caution">
    <text evidence="8">The sequence shown here is derived from an EMBL/GenBank/DDBJ whole genome shotgun (WGS) entry which is preliminary data.</text>
</comment>
<evidence type="ECO:0000256" key="5">
    <source>
        <dbReference type="SAM" id="MobiDB-lite"/>
    </source>
</evidence>
<dbReference type="InterPro" id="IPR001623">
    <property type="entry name" value="DnaJ_domain"/>
</dbReference>
<evidence type="ECO:0000256" key="6">
    <source>
        <dbReference type="SAM" id="Phobius"/>
    </source>
</evidence>
<evidence type="ECO:0000256" key="3">
    <source>
        <dbReference type="ARBA" id="ARBA00022989"/>
    </source>
</evidence>
<evidence type="ECO:0000313" key="8">
    <source>
        <dbReference type="EMBL" id="OHV35552.1"/>
    </source>
</evidence>
<dbReference type="InterPro" id="IPR007593">
    <property type="entry name" value="CD225/Dispanin_fam"/>
</dbReference>
<dbReference type="PRINTS" id="PR00625">
    <property type="entry name" value="JDOMAIN"/>
</dbReference>
<feature type="compositionally biased region" description="Basic and acidic residues" evidence="5">
    <location>
        <begin position="79"/>
        <end position="102"/>
    </location>
</feature>
<dbReference type="GO" id="GO:0016020">
    <property type="term" value="C:membrane"/>
    <property type="evidence" value="ECO:0007669"/>
    <property type="project" value="UniProtKB-SubCell"/>
</dbReference>
<gene>
    <name evidence="8" type="ORF">BBK14_15120</name>
</gene>
<dbReference type="EMBL" id="MAXA01000125">
    <property type="protein sequence ID" value="OHV35552.1"/>
    <property type="molecule type" value="Genomic_DNA"/>
</dbReference>
<keyword evidence="2 6" id="KW-0812">Transmembrane</keyword>
<dbReference type="PROSITE" id="PS50076">
    <property type="entry name" value="DNAJ_2"/>
    <property type="match status" value="1"/>
</dbReference>
<dbReference type="Gene3D" id="1.10.287.110">
    <property type="entry name" value="DnaJ domain"/>
    <property type="match status" value="1"/>
</dbReference>
<feature type="transmembrane region" description="Helical" evidence="6">
    <location>
        <begin position="263"/>
        <end position="283"/>
    </location>
</feature>
<keyword evidence="9" id="KW-1185">Reference proteome</keyword>
<protein>
    <recommendedName>
        <fullName evidence="7">J domain-containing protein</fullName>
    </recommendedName>
</protein>
<dbReference type="CDD" id="cd06257">
    <property type="entry name" value="DnaJ"/>
    <property type="match status" value="1"/>
</dbReference>
<dbReference type="PANTHER" id="PTHR24074">
    <property type="entry name" value="CO-CHAPERONE PROTEIN DJLA"/>
    <property type="match status" value="1"/>
</dbReference>
<reference evidence="9" key="1">
    <citation type="submission" date="2016-07" db="EMBL/GenBank/DDBJ databases">
        <title>Frankia sp. NRRL B-16219 Genome sequencing.</title>
        <authorList>
            <person name="Ghodhbane-Gtari F."/>
            <person name="Swanson E."/>
            <person name="Gueddou A."/>
            <person name="Louati M."/>
            <person name="Nouioui I."/>
            <person name="Hezbri K."/>
            <person name="Abebe-Akele F."/>
            <person name="Simpson S."/>
            <person name="Morris K."/>
            <person name="Thomas K."/>
            <person name="Gtari M."/>
            <person name="Tisa L.S."/>
        </authorList>
    </citation>
    <scope>NUCLEOTIDE SEQUENCE [LARGE SCALE GENOMIC DNA]</scope>
    <source>
        <strain evidence="9">NRRL B-16219</strain>
    </source>
</reference>
<evidence type="ECO:0000256" key="2">
    <source>
        <dbReference type="ARBA" id="ARBA00022692"/>
    </source>
</evidence>
<comment type="subcellular location">
    <subcellularLocation>
        <location evidence="1">Membrane</location>
    </subcellularLocation>
</comment>
<keyword evidence="3 6" id="KW-1133">Transmembrane helix</keyword>
<keyword evidence="4 6" id="KW-0472">Membrane</keyword>
<accession>A0A1S1QR27</accession>
<dbReference type="InterPro" id="IPR036869">
    <property type="entry name" value="J_dom_sf"/>
</dbReference>
<proteinExistence type="predicted"/>